<evidence type="ECO:0000256" key="5">
    <source>
        <dbReference type="ARBA" id="ARBA00022723"/>
    </source>
</evidence>
<dbReference type="PANTHER" id="PTHR45726:SF3">
    <property type="entry name" value="LEUKOTRIENE A-4 HYDROLASE"/>
    <property type="match status" value="1"/>
</dbReference>
<dbReference type="InterPro" id="IPR027268">
    <property type="entry name" value="Peptidase_M4/M1_CTD_sf"/>
</dbReference>
<feature type="binding site" evidence="11">
    <location>
        <position position="321"/>
    </location>
    <ligand>
        <name>Zn(2+)</name>
        <dbReference type="ChEBI" id="CHEBI:29105"/>
        <note>catalytic</note>
    </ligand>
</feature>
<dbReference type="InterPro" id="IPR015211">
    <property type="entry name" value="Peptidase_M1_C"/>
</dbReference>
<dbReference type="GO" id="GO:0043171">
    <property type="term" value="P:peptide catabolic process"/>
    <property type="evidence" value="ECO:0007669"/>
    <property type="project" value="TreeGrafter"/>
</dbReference>
<evidence type="ECO:0000256" key="11">
    <source>
        <dbReference type="PIRSR" id="PIRSR634015-3"/>
    </source>
</evidence>
<keyword evidence="7 11" id="KW-0862">Zinc</keyword>
<comment type="subcellular location">
    <subcellularLocation>
        <location evidence="1">Cytoplasm</location>
    </subcellularLocation>
</comment>
<dbReference type="Gene3D" id="2.60.40.1730">
    <property type="entry name" value="tricorn interacting facor f3 domain"/>
    <property type="match status" value="1"/>
</dbReference>
<evidence type="ECO:0000256" key="7">
    <source>
        <dbReference type="ARBA" id="ARBA00022833"/>
    </source>
</evidence>
<dbReference type="PANTHER" id="PTHR45726">
    <property type="entry name" value="LEUKOTRIENE A-4 HYDROLASE"/>
    <property type="match status" value="1"/>
</dbReference>
<dbReference type="Proteomes" id="UP000515154">
    <property type="component" value="Linkage group LG3"/>
</dbReference>
<evidence type="ECO:0000256" key="4">
    <source>
        <dbReference type="ARBA" id="ARBA00022670"/>
    </source>
</evidence>
<dbReference type="InterPro" id="IPR045357">
    <property type="entry name" value="Aminopeptidase_N-like_N"/>
</dbReference>
<accession>A0A6P7S7K8</accession>
<dbReference type="GO" id="GO:0004177">
    <property type="term" value="F:aminopeptidase activity"/>
    <property type="evidence" value="ECO:0007669"/>
    <property type="project" value="TreeGrafter"/>
</dbReference>
<dbReference type="KEGG" id="osn:115209725"/>
<name>A0A6P7S7K8_9MOLL</name>
<keyword evidence="8" id="KW-0482">Metalloprotease</keyword>
<dbReference type="FunFam" id="2.60.40.1730:FF:000004">
    <property type="entry name" value="Leukotriene A(4) hydrolase"/>
    <property type="match status" value="1"/>
</dbReference>
<dbReference type="InterPro" id="IPR016024">
    <property type="entry name" value="ARM-type_fold"/>
</dbReference>
<dbReference type="CDD" id="cd09599">
    <property type="entry name" value="M1_LTA4H"/>
    <property type="match status" value="1"/>
</dbReference>
<dbReference type="GO" id="GO:0008270">
    <property type="term" value="F:zinc ion binding"/>
    <property type="evidence" value="ECO:0007669"/>
    <property type="project" value="InterPro"/>
</dbReference>
<reference evidence="13" key="1">
    <citation type="submission" date="2025-08" db="UniProtKB">
        <authorList>
            <consortium name="RefSeq"/>
        </authorList>
    </citation>
    <scope>IDENTIFICATION</scope>
</reference>
<evidence type="ECO:0000256" key="2">
    <source>
        <dbReference type="ARBA" id="ARBA00010136"/>
    </source>
</evidence>
<dbReference type="Gene3D" id="1.25.40.320">
    <property type="entry name" value="Peptidase M1, leukotriene A4 hydrolase/aminopeptidase C-terminal domain"/>
    <property type="match status" value="1"/>
</dbReference>
<feature type="binding site" evidence="10">
    <location>
        <begin position="569"/>
        <end position="571"/>
    </location>
    <ligand>
        <name>a peptide</name>
        <dbReference type="ChEBI" id="CHEBI:60466"/>
    </ligand>
</feature>
<dbReference type="Pfam" id="PF09127">
    <property type="entry name" value="Leuk-A4-hydro_C"/>
    <property type="match status" value="1"/>
</dbReference>
<dbReference type="InterPro" id="IPR038502">
    <property type="entry name" value="M1_LTA-4_hydro/amino_C_sf"/>
</dbReference>
<dbReference type="Gene3D" id="1.10.390.10">
    <property type="entry name" value="Neutral Protease Domain 2"/>
    <property type="match status" value="1"/>
</dbReference>
<dbReference type="SMART" id="SM01263">
    <property type="entry name" value="Leuk-A4-hydro_C"/>
    <property type="match status" value="1"/>
</dbReference>
<evidence type="ECO:0000313" key="12">
    <source>
        <dbReference type="Proteomes" id="UP000515154"/>
    </source>
</evidence>
<feature type="binding site" evidence="10">
    <location>
        <begin position="269"/>
        <end position="274"/>
    </location>
    <ligand>
        <name>a peptide</name>
        <dbReference type="ChEBI" id="CHEBI:60466"/>
    </ligand>
</feature>
<feature type="binding site" evidence="11">
    <location>
        <position position="298"/>
    </location>
    <ligand>
        <name>Zn(2+)</name>
        <dbReference type="ChEBI" id="CHEBI:29105"/>
        <note>catalytic</note>
    </ligand>
</feature>
<evidence type="ECO:0000256" key="8">
    <source>
        <dbReference type="ARBA" id="ARBA00023049"/>
    </source>
</evidence>
<dbReference type="SUPFAM" id="SSF63737">
    <property type="entry name" value="Leukotriene A4 hydrolase N-terminal domain"/>
    <property type="match status" value="1"/>
</dbReference>
<feature type="binding site" evidence="11">
    <location>
        <position position="302"/>
    </location>
    <ligand>
        <name>Zn(2+)</name>
        <dbReference type="ChEBI" id="CHEBI:29105"/>
        <note>catalytic</note>
    </ligand>
</feature>
<feature type="active site" description="Proton donor" evidence="9">
    <location>
        <position position="387"/>
    </location>
</feature>
<sequence length="616" mass="70196">MSDLDSPTDPHSFSRPDQCRLISLDLVWDIDFVKKVINGTAYIDLEKNSASITTAIFDINKLSIRRVFCKESGNNLEYEIGNPDETFGSKLEVKLPNGNKLKLTVGIEYETSPDSSALFWLSPLQTAGKQHPYLYSQCEPIHARSFVPCQDSPGVKFPYTAKVTVLKEFVVLMSALQQSSNVCRSNSSKMEFFFKQPVPIPSYLIAIVVGDLASRNIGPRSKVWSETEFLDKAAFEFSETEEMLKVAENLMGPYVWSQYDLVVLPPSFPYGGMENPCLTFVTPTLLAGDKSLANVIAHEISHSWTGNLVTNSTFEHFWLNEGHTTFVERKICAKLGCGEPLRNLLGMIGKKSWADYVNNPNTKPNFTRLVPELKGVSPDDSFSSVPYEKGYALLYYLEDLVGGPEVFEPFLKAYIEHFKYHSINSHQWKEFLLSYFTEKGKGSALRRVNWNDWFFETGMPAVPISYQSCLADACQQLSERWCSTGDSNFGQFSSSDLDQFSTPQTLEFLNQLMEQDPFSLTKIAHMESAYHLFSQGNSEILFRWLRLCLRAKWNKCIPHAVSFINKQGRLKFLLPIYELLYQWEDTRQLAIDNFQEHKEEMHNLAVTKISKMLKLT</sequence>
<gene>
    <name evidence="13" type="primary">LOC115209725</name>
</gene>
<comment type="cofactor">
    <cofactor evidence="11">
        <name>Zn(2+)</name>
        <dbReference type="ChEBI" id="CHEBI:29105"/>
    </cofactor>
    <text evidence="11">Binds 1 zinc ion per subunit.</text>
</comment>
<dbReference type="GO" id="GO:0008237">
    <property type="term" value="F:metallopeptidase activity"/>
    <property type="evidence" value="ECO:0007669"/>
    <property type="project" value="UniProtKB-KW"/>
</dbReference>
<dbReference type="GO" id="GO:0006508">
    <property type="term" value="P:proteolysis"/>
    <property type="evidence" value="ECO:0007669"/>
    <property type="project" value="UniProtKB-KW"/>
</dbReference>
<dbReference type="InterPro" id="IPR001930">
    <property type="entry name" value="Peptidase_M1"/>
</dbReference>
<dbReference type="Pfam" id="PF01433">
    <property type="entry name" value="Peptidase_M1"/>
    <property type="match status" value="1"/>
</dbReference>
<dbReference type="InterPro" id="IPR034015">
    <property type="entry name" value="M1_LTA4H"/>
</dbReference>
<feature type="active site" description="Proton acceptor" evidence="9">
    <location>
        <position position="299"/>
    </location>
</feature>
<dbReference type="FunFam" id="1.10.390.10:FF:000003">
    <property type="entry name" value="Leukotriene A(4) hydrolase"/>
    <property type="match status" value="1"/>
</dbReference>
<dbReference type="SUPFAM" id="SSF48371">
    <property type="entry name" value="ARM repeat"/>
    <property type="match status" value="1"/>
</dbReference>
<dbReference type="Gene3D" id="3.30.2010.30">
    <property type="match status" value="1"/>
</dbReference>
<feature type="binding site" evidence="10">
    <location>
        <begin position="137"/>
        <end position="139"/>
    </location>
    <ligand>
        <name>a peptide</name>
        <dbReference type="ChEBI" id="CHEBI:60466"/>
    </ligand>
</feature>
<dbReference type="PRINTS" id="PR00756">
    <property type="entry name" value="ALADIPTASE"/>
</dbReference>
<evidence type="ECO:0000256" key="10">
    <source>
        <dbReference type="PIRSR" id="PIRSR634015-2"/>
    </source>
</evidence>
<organism evidence="12 13">
    <name type="scientific">Octopus sinensis</name>
    <name type="common">East Asian common octopus</name>
    <dbReference type="NCBI Taxonomy" id="2607531"/>
    <lineage>
        <taxon>Eukaryota</taxon>
        <taxon>Metazoa</taxon>
        <taxon>Spiralia</taxon>
        <taxon>Lophotrochozoa</taxon>
        <taxon>Mollusca</taxon>
        <taxon>Cephalopoda</taxon>
        <taxon>Coleoidea</taxon>
        <taxon>Octopodiformes</taxon>
        <taxon>Octopoda</taxon>
        <taxon>Incirrata</taxon>
        <taxon>Octopodidae</taxon>
        <taxon>Octopus</taxon>
    </lineage>
</organism>
<dbReference type="InterPro" id="IPR042097">
    <property type="entry name" value="Aminopeptidase_N-like_N_sf"/>
</dbReference>
<evidence type="ECO:0000256" key="9">
    <source>
        <dbReference type="PIRSR" id="PIRSR634015-1"/>
    </source>
</evidence>
<dbReference type="RefSeq" id="XP_029634083.1">
    <property type="nucleotide sequence ID" value="XM_029778223.2"/>
</dbReference>
<evidence type="ECO:0000256" key="6">
    <source>
        <dbReference type="ARBA" id="ARBA00022801"/>
    </source>
</evidence>
<keyword evidence="6 13" id="KW-0378">Hydrolase</keyword>
<evidence type="ECO:0000256" key="3">
    <source>
        <dbReference type="ARBA" id="ARBA00022490"/>
    </source>
</evidence>
<keyword evidence="3" id="KW-0963">Cytoplasm</keyword>
<dbReference type="SUPFAM" id="SSF55486">
    <property type="entry name" value="Metalloproteases ('zincins'), catalytic domain"/>
    <property type="match status" value="1"/>
</dbReference>
<keyword evidence="12" id="KW-1185">Reference proteome</keyword>
<keyword evidence="4" id="KW-0645">Protease</keyword>
<dbReference type="FunFam" id="3.30.2010.30:FF:000001">
    <property type="entry name" value="Leukotriene A(4) hydrolase"/>
    <property type="match status" value="1"/>
</dbReference>
<proteinExistence type="inferred from homology"/>
<protein>
    <submittedName>
        <fullName evidence="13">Leukotriene A-4 hydrolase</fullName>
    </submittedName>
</protein>
<dbReference type="InterPro" id="IPR014782">
    <property type="entry name" value="Peptidase_M1_dom"/>
</dbReference>
<dbReference type="Pfam" id="PF17900">
    <property type="entry name" value="Peptidase_M1_N"/>
    <property type="match status" value="1"/>
</dbReference>
<evidence type="ECO:0000313" key="13">
    <source>
        <dbReference type="RefSeq" id="XP_029634083.1"/>
    </source>
</evidence>
<dbReference type="GO" id="GO:0004301">
    <property type="term" value="F:epoxide hydrolase activity"/>
    <property type="evidence" value="ECO:0007669"/>
    <property type="project" value="TreeGrafter"/>
</dbReference>
<keyword evidence="5 11" id="KW-0479">Metal-binding</keyword>
<comment type="similarity">
    <text evidence="2">Belongs to the peptidase M1 family.</text>
</comment>
<dbReference type="GO" id="GO:0005829">
    <property type="term" value="C:cytosol"/>
    <property type="evidence" value="ECO:0007669"/>
    <property type="project" value="TreeGrafter"/>
</dbReference>
<evidence type="ECO:0000256" key="1">
    <source>
        <dbReference type="ARBA" id="ARBA00004496"/>
    </source>
</evidence>
<dbReference type="AlphaFoldDB" id="A0A6P7S7K8"/>
<dbReference type="InterPro" id="IPR049980">
    <property type="entry name" value="LTA4H_cat"/>
</dbReference>